<keyword evidence="3 7" id="KW-0812">Transmembrane</keyword>
<keyword evidence="4 7" id="KW-1133">Transmembrane helix</keyword>
<evidence type="ECO:0000259" key="9">
    <source>
        <dbReference type="Pfam" id="PF12704"/>
    </source>
</evidence>
<dbReference type="PANTHER" id="PTHR30572">
    <property type="entry name" value="MEMBRANE COMPONENT OF TRANSPORTER-RELATED"/>
    <property type="match status" value="1"/>
</dbReference>
<evidence type="ECO:0000256" key="6">
    <source>
        <dbReference type="ARBA" id="ARBA00038076"/>
    </source>
</evidence>
<evidence type="ECO:0000256" key="1">
    <source>
        <dbReference type="ARBA" id="ARBA00004651"/>
    </source>
</evidence>
<keyword evidence="5 7" id="KW-0472">Membrane</keyword>
<comment type="similarity">
    <text evidence="6">Belongs to the ABC-4 integral membrane protein family.</text>
</comment>
<organism evidence="10">
    <name type="scientific">mine drainage metagenome</name>
    <dbReference type="NCBI Taxonomy" id="410659"/>
    <lineage>
        <taxon>unclassified sequences</taxon>
        <taxon>metagenomes</taxon>
        <taxon>ecological metagenomes</taxon>
    </lineage>
</organism>
<feature type="transmembrane region" description="Helical" evidence="7">
    <location>
        <begin position="328"/>
        <end position="357"/>
    </location>
</feature>
<feature type="domain" description="MacB-like periplasmic core" evidence="9">
    <location>
        <begin position="20"/>
        <end position="245"/>
    </location>
</feature>
<evidence type="ECO:0000256" key="2">
    <source>
        <dbReference type="ARBA" id="ARBA00022475"/>
    </source>
</evidence>
<protein>
    <submittedName>
        <fullName evidence="10">Macrolide export ATP-binding/permease protein MacB</fullName>
        <ecNumber evidence="10">3.6.3.-</ecNumber>
    </submittedName>
</protein>
<gene>
    <name evidence="10" type="primary">macB_48</name>
    <name evidence="10" type="ORF">GALL_238680</name>
</gene>
<evidence type="ECO:0000256" key="7">
    <source>
        <dbReference type="SAM" id="Phobius"/>
    </source>
</evidence>
<evidence type="ECO:0000259" key="8">
    <source>
        <dbReference type="Pfam" id="PF02687"/>
    </source>
</evidence>
<feature type="transmembrane region" description="Helical" evidence="7">
    <location>
        <begin position="369"/>
        <end position="389"/>
    </location>
</feature>
<sequence>MISAMLSEAWTAMGANRLRTILTMLGMVIGVGAVILMLAVGQGAQQQVQASIASMGSNLFIILSGSTTSGGARMGGGASPTLTIADAQAIEELPSVNAAAPASPGTAQLVYGPNNWSTQITGTTPGFLTVRDWQLSAGFPFSDSDVRSATQVALLGRTVVQNLFGDEDPVGKTIRIKNSPYVVLGVLGAKGQSLDGRDQDDTVLIPVTTAQRKLFGTRIGGTVRFIMAQADSDDAMTRVETSINELLHQRHRIREGADNDFTVRNLTAMANTAAETAQVMSMMLGAIASISLLVGGIGIMNIMLVSVTERTREIGIRMAIGARGKDILLQFLLEAIIISVVGCLVGVILGVGGAIAVSKLADMEVLVTVTSIITAFCVAAAVGIFFGWYPARKASLLKPIDALRFQ</sequence>
<dbReference type="Pfam" id="PF12704">
    <property type="entry name" value="MacB_PCD"/>
    <property type="match status" value="1"/>
</dbReference>
<feature type="transmembrane region" description="Helical" evidence="7">
    <location>
        <begin position="282"/>
        <end position="307"/>
    </location>
</feature>
<keyword evidence="10" id="KW-0067">ATP-binding</keyword>
<dbReference type="Pfam" id="PF02687">
    <property type="entry name" value="FtsX"/>
    <property type="match status" value="1"/>
</dbReference>
<dbReference type="InterPro" id="IPR025857">
    <property type="entry name" value="MacB_PCD"/>
</dbReference>
<dbReference type="PANTHER" id="PTHR30572:SF4">
    <property type="entry name" value="ABC TRANSPORTER PERMEASE YTRF"/>
    <property type="match status" value="1"/>
</dbReference>
<keyword evidence="2" id="KW-1003">Cell membrane</keyword>
<comment type="subcellular location">
    <subcellularLocation>
        <location evidence="1">Cell membrane</location>
        <topology evidence="1">Multi-pass membrane protein</topology>
    </subcellularLocation>
</comment>
<keyword evidence="10" id="KW-0378">Hydrolase</keyword>
<keyword evidence="10" id="KW-0547">Nucleotide-binding</keyword>
<dbReference type="InterPro" id="IPR050250">
    <property type="entry name" value="Macrolide_Exporter_MacB"/>
</dbReference>
<evidence type="ECO:0000256" key="4">
    <source>
        <dbReference type="ARBA" id="ARBA00022989"/>
    </source>
</evidence>
<evidence type="ECO:0000256" key="3">
    <source>
        <dbReference type="ARBA" id="ARBA00022692"/>
    </source>
</evidence>
<evidence type="ECO:0000256" key="5">
    <source>
        <dbReference type="ARBA" id="ARBA00023136"/>
    </source>
</evidence>
<feature type="domain" description="ABC3 transporter permease C-terminal" evidence="8">
    <location>
        <begin position="286"/>
        <end position="395"/>
    </location>
</feature>
<dbReference type="GO" id="GO:0005886">
    <property type="term" value="C:plasma membrane"/>
    <property type="evidence" value="ECO:0007669"/>
    <property type="project" value="UniProtKB-SubCell"/>
</dbReference>
<dbReference type="GO" id="GO:0022857">
    <property type="term" value="F:transmembrane transporter activity"/>
    <property type="evidence" value="ECO:0007669"/>
    <property type="project" value="TreeGrafter"/>
</dbReference>
<accession>A0A1J5RXE3</accession>
<evidence type="ECO:0000313" key="10">
    <source>
        <dbReference type="EMBL" id="OIQ94139.1"/>
    </source>
</evidence>
<comment type="caution">
    <text evidence="10">The sequence shown here is derived from an EMBL/GenBank/DDBJ whole genome shotgun (WGS) entry which is preliminary data.</text>
</comment>
<name>A0A1J5RXE3_9ZZZZ</name>
<reference evidence="10" key="1">
    <citation type="submission" date="2016-10" db="EMBL/GenBank/DDBJ databases">
        <title>Sequence of Gallionella enrichment culture.</title>
        <authorList>
            <person name="Poehlein A."/>
            <person name="Muehling M."/>
            <person name="Daniel R."/>
        </authorList>
    </citation>
    <scope>NUCLEOTIDE SEQUENCE</scope>
</reference>
<dbReference type="AlphaFoldDB" id="A0A1J5RXE3"/>
<dbReference type="EMBL" id="MLJW01000192">
    <property type="protein sequence ID" value="OIQ94139.1"/>
    <property type="molecule type" value="Genomic_DNA"/>
</dbReference>
<proteinExistence type="inferred from homology"/>
<dbReference type="InterPro" id="IPR003838">
    <property type="entry name" value="ABC3_permease_C"/>
</dbReference>
<dbReference type="GO" id="GO:0016787">
    <property type="term" value="F:hydrolase activity"/>
    <property type="evidence" value="ECO:0007669"/>
    <property type="project" value="UniProtKB-KW"/>
</dbReference>
<dbReference type="GO" id="GO:0005524">
    <property type="term" value="F:ATP binding"/>
    <property type="evidence" value="ECO:0007669"/>
    <property type="project" value="UniProtKB-KW"/>
</dbReference>
<feature type="transmembrane region" description="Helical" evidence="7">
    <location>
        <begin position="21"/>
        <end position="41"/>
    </location>
</feature>
<dbReference type="EC" id="3.6.3.-" evidence="10"/>